<dbReference type="EMBL" id="WLZY01000006">
    <property type="protein sequence ID" value="NDL58838.1"/>
    <property type="molecule type" value="Genomic_DNA"/>
</dbReference>
<evidence type="ECO:0000313" key="3">
    <source>
        <dbReference type="Proteomes" id="UP000460435"/>
    </source>
</evidence>
<feature type="domain" description="Xylose isomerase-like TIM barrel" evidence="1">
    <location>
        <begin position="20"/>
        <end position="220"/>
    </location>
</feature>
<dbReference type="SUPFAM" id="SSF51658">
    <property type="entry name" value="Xylose isomerase-like"/>
    <property type="match status" value="1"/>
</dbReference>
<dbReference type="AlphaFoldDB" id="A0A7K3M8U4"/>
<dbReference type="PANTHER" id="PTHR12110:SF41">
    <property type="entry name" value="INOSOSE DEHYDRATASE"/>
    <property type="match status" value="1"/>
</dbReference>
<evidence type="ECO:0000259" key="1">
    <source>
        <dbReference type="Pfam" id="PF01261"/>
    </source>
</evidence>
<dbReference type="Gene3D" id="3.20.20.150">
    <property type="entry name" value="Divalent-metal-dependent TIM barrel enzymes"/>
    <property type="match status" value="1"/>
</dbReference>
<organism evidence="2 3">
    <name type="scientific">Phytoactinopolyspora mesophila</name>
    <dbReference type="NCBI Taxonomy" id="2650750"/>
    <lineage>
        <taxon>Bacteria</taxon>
        <taxon>Bacillati</taxon>
        <taxon>Actinomycetota</taxon>
        <taxon>Actinomycetes</taxon>
        <taxon>Jiangellales</taxon>
        <taxon>Jiangellaceae</taxon>
        <taxon>Phytoactinopolyspora</taxon>
    </lineage>
</organism>
<dbReference type="Pfam" id="PF01261">
    <property type="entry name" value="AP_endonuc_2"/>
    <property type="match status" value="1"/>
</dbReference>
<dbReference type="PANTHER" id="PTHR12110">
    <property type="entry name" value="HYDROXYPYRUVATE ISOMERASE"/>
    <property type="match status" value="1"/>
</dbReference>
<name>A0A7K3M8U4_9ACTN</name>
<dbReference type="Proteomes" id="UP000460435">
    <property type="component" value="Unassembled WGS sequence"/>
</dbReference>
<dbReference type="InterPro" id="IPR036237">
    <property type="entry name" value="Xyl_isomerase-like_sf"/>
</dbReference>
<comment type="caution">
    <text evidence="2">The sequence shown here is derived from an EMBL/GenBank/DDBJ whole genome shotgun (WGS) entry which is preliminary data.</text>
</comment>
<gene>
    <name evidence="2" type="ORF">F7O44_17340</name>
</gene>
<proteinExistence type="predicted"/>
<accession>A0A7K3M8U4</accession>
<evidence type="ECO:0000313" key="2">
    <source>
        <dbReference type="EMBL" id="NDL58838.1"/>
    </source>
</evidence>
<dbReference type="InterPro" id="IPR013022">
    <property type="entry name" value="Xyl_isomerase-like_TIM-brl"/>
</dbReference>
<dbReference type="InterPro" id="IPR050312">
    <property type="entry name" value="IolE/XylAMocC-like"/>
</dbReference>
<reference evidence="2 3" key="1">
    <citation type="submission" date="2019-11" db="EMBL/GenBank/DDBJ databases">
        <authorList>
            <person name="Li X.-J."/>
            <person name="Feng X.-M."/>
        </authorList>
    </citation>
    <scope>NUCLEOTIDE SEQUENCE [LARGE SCALE GENOMIC DNA]</scope>
    <source>
        <strain evidence="2 3">XMNu-373</strain>
    </source>
</reference>
<protein>
    <submittedName>
        <fullName evidence="2">TIM barrel protein</fullName>
    </submittedName>
</protein>
<keyword evidence="3" id="KW-1185">Reference proteome</keyword>
<sequence>MIRPGLCSITLRALSVEEVLDVAVRAGLRCVEWGGDIHVPAGDVATARRVAALTSDAGLAVASYGSYFRAGASDDDEFGSVVASAAALGATRIRIWAGTLGSAEADAAYRRAVVESTRRAADLAAAEGIALGYEFHGNTLTDDVDSALRLLAEVGRDNVTSYWQPPNGMADAAAVETLRRLGDIVPAVHVFSWWPGTERLPLGDRAALWQDTFAVLRDRARPVDALMEFVPGDDPSNVVRDAAELRRLIMISDRQDNQAG</sequence>